<dbReference type="AlphaFoldDB" id="A0A915HM51"/>
<dbReference type="WBParaSite" id="nRc.2.0.1.t02565-RA">
    <property type="protein sequence ID" value="nRc.2.0.1.t02565-RA"/>
    <property type="gene ID" value="nRc.2.0.1.g02565"/>
</dbReference>
<organism evidence="1 2">
    <name type="scientific">Romanomermis culicivorax</name>
    <name type="common">Nematode worm</name>
    <dbReference type="NCBI Taxonomy" id="13658"/>
    <lineage>
        <taxon>Eukaryota</taxon>
        <taxon>Metazoa</taxon>
        <taxon>Ecdysozoa</taxon>
        <taxon>Nematoda</taxon>
        <taxon>Enoplea</taxon>
        <taxon>Dorylaimia</taxon>
        <taxon>Mermithida</taxon>
        <taxon>Mermithoidea</taxon>
        <taxon>Mermithidae</taxon>
        <taxon>Romanomermis</taxon>
    </lineage>
</organism>
<proteinExistence type="predicted"/>
<dbReference type="Proteomes" id="UP000887565">
    <property type="component" value="Unplaced"/>
</dbReference>
<sequence length="111" mass="11960">MFATGSPPCVQNILAEAQDGLATPLHQDLHKTNVIKVLEKIDIGRPDATFFADREHTLRKRPPPNSDGDVLPLSSCRDGVNFVEMRKSGLLAVALALQVDEGLSSSLLVAL</sequence>
<evidence type="ECO:0000313" key="2">
    <source>
        <dbReference type="WBParaSite" id="nRc.2.0.1.t02565-RA"/>
    </source>
</evidence>
<evidence type="ECO:0000313" key="1">
    <source>
        <dbReference type="Proteomes" id="UP000887565"/>
    </source>
</evidence>
<reference evidence="2" key="1">
    <citation type="submission" date="2022-11" db="UniProtKB">
        <authorList>
            <consortium name="WormBaseParasite"/>
        </authorList>
    </citation>
    <scope>IDENTIFICATION</scope>
</reference>
<keyword evidence="1" id="KW-1185">Reference proteome</keyword>
<protein>
    <submittedName>
        <fullName evidence="2">Uncharacterized protein</fullName>
    </submittedName>
</protein>
<name>A0A915HM51_ROMCU</name>
<accession>A0A915HM51</accession>